<dbReference type="GO" id="GO:0005737">
    <property type="term" value="C:cytoplasm"/>
    <property type="evidence" value="ECO:0007669"/>
    <property type="project" value="UniProtKB-SubCell"/>
</dbReference>
<dbReference type="InterPro" id="IPR036397">
    <property type="entry name" value="RNaseH_sf"/>
</dbReference>
<keyword evidence="9 14" id="KW-0540">Nuclease</keyword>
<dbReference type="RefSeq" id="WP_083985896.1">
    <property type="nucleotide sequence ID" value="NZ_LDYE01000003.1"/>
</dbReference>
<dbReference type="PANTHER" id="PTHR10954">
    <property type="entry name" value="RIBONUCLEASE H2 SUBUNIT A"/>
    <property type="match status" value="1"/>
</dbReference>
<reference evidence="18 19" key="1">
    <citation type="submission" date="2017-10" db="EMBL/GenBank/DDBJ databases">
        <title>Sequencing the genomes of 1000 actinobacteria strains.</title>
        <authorList>
            <person name="Klenk H.-P."/>
        </authorList>
    </citation>
    <scope>NUCLEOTIDE SEQUENCE [LARGE SCALE GENOMIC DNA]</scope>
    <source>
        <strain evidence="18 19">DSM 20688</strain>
    </source>
</reference>
<dbReference type="InterPro" id="IPR022898">
    <property type="entry name" value="RNase_HII"/>
</dbReference>
<dbReference type="InterPro" id="IPR001352">
    <property type="entry name" value="RNase_HII/HIII"/>
</dbReference>
<dbReference type="GO" id="GO:0003723">
    <property type="term" value="F:RNA binding"/>
    <property type="evidence" value="ECO:0007669"/>
    <property type="project" value="UniProtKB-UniRule"/>
</dbReference>
<feature type="binding site" evidence="14 15">
    <location>
        <position position="120"/>
    </location>
    <ligand>
        <name>a divalent metal cation</name>
        <dbReference type="ChEBI" id="CHEBI:60240"/>
    </ligand>
</feature>
<evidence type="ECO:0000256" key="4">
    <source>
        <dbReference type="ARBA" id="ARBA00004496"/>
    </source>
</evidence>
<comment type="subcellular location">
    <subcellularLocation>
        <location evidence="4 14">Cytoplasm</location>
    </subcellularLocation>
</comment>
<dbReference type="Pfam" id="PF01351">
    <property type="entry name" value="RNase_HII"/>
    <property type="match status" value="1"/>
</dbReference>
<evidence type="ECO:0000256" key="12">
    <source>
        <dbReference type="ARBA" id="ARBA00022801"/>
    </source>
</evidence>
<name>A0A2A9DQ38_9CORY</name>
<dbReference type="AlphaFoldDB" id="A0A2A9DQ38"/>
<keyword evidence="10 14" id="KW-0479">Metal-binding</keyword>
<feature type="binding site" evidence="14 15">
    <location>
        <position position="26"/>
    </location>
    <ligand>
        <name>a divalent metal cation</name>
        <dbReference type="ChEBI" id="CHEBI:60240"/>
    </ligand>
</feature>
<dbReference type="GO" id="GO:0004523">
    <property type="term" value="F:RNA-DNA hybrid ribonuclease activity"/>
    <property type="evidence" value="ECO:0007669"/>
    <property type="project" value="UniProtKB-UniRule"/>
</dbReference>
<accession>A0A2A9DQ38</accession>
<evidence type="ECO:0000256" key="7">
    <source>
        <dbReference type="ARBA" id="ARBA00019179"/>
    </source>
</evidence>
<dbReference type="HAMAP" id="MF_00052_B">
    <property type="entry name" value="RNase_HII_B"/>
    <property type="match status" value="1"/>
</dbReference>
<sequence length="241" mass="26071">MRTLKYLRTYEVALSKAGLGPVCGVDEAGRGACAGPVTIGAAILPDKPDARLAKLTDSKKLTPVRRAELEPVIKQVALAWSVVDFSAAQVDAWGIHTVNVAGMRAAIAALGVRPGYVLTDAWHIPGLPQPHLPVVGGDAHARCIAAASVLAKVHRDNLMDEIHTQYPQYHFDKHKGYGTKAHTQALQEYGASPEHRRSYSNVAAVAAPPQQLVEYQQAVARQWRALPGWGPQPTNIHSHER</sequence>
<keyword evidence="8 14" id="KW-0963">Cytoplasm</keyword>
<keyword evidence="19" id="KW-1185">Reference proteome</keyword>
<dbReference type="GO" id="GO:0043137">
    <property type="term" value="P:DNA replication, removal of RNA primer"/>
    <property type="evidence" value="ECO:0007669"/>
    <property type="project" value="TreeGrafter"/>
</dbReference>
<evidence type="ECO:0000313" key="18">
    <source>
        <dbReference type="EMBL" id="PFG28491.1"/>
    </source>
</evidence>
<dbReference type="EC" id="3.1.26.4" evidence="6 14"/>
<dbReference type="EMBL" id="PDJF01000001">
    <property type="protein sequence ID" value="PFG28491.1"/>
    <property type="molecule type" value="Genomic_DNA"/>
</dbReference>
<dbReference type="Gene3D" id="3.30.420.10">
    <property type="entry name" value="Ribonuclease H-like superfamily/Ribonuclease H"/>
    <property type="match status" value="1"/>
</dbReference>
<dbReference type="NCBIfam" id="NF000595">
    <property type="entry name" value="PRK00015.1-3"/>
    <property type="match status" value="1"/>
</dbReference>
<comment type="caution">
    <text evidence="18">The sequence shown here is derived from an EMBL/GenBank/DDBJ whole genome shotgun (WGS) entry which is preliminary data.</text>
</comment>
<dbReference type="GO" id="GO:0032299">
    <property type="term" value="C:ribonuclease H2 complex"/>
    <property type="evidence" value="ECO:0007669"/>
    <property type="project" value="TreeGrafter"/>
</dbReference>
<evidence type="ECO:0000256" key="8">
    <source>
        <dbReference type="ARBA" id="ARBA00022490"/>
    </source>
</evidence>
<dbReference type="SUPFAM" id="SSF53098">
    <property type="entry name" value="Ribonuclease H-like"/>
    <property type="match status" value="1"/>
</dbReference>
<comment type="catalytic activity">
    <reaction evidence="1 14 15 16">
        <text>Endonucleolytic cleavage to 5'-phosphomonoester.</text>
        <dbReference type="EC" id="3.1.26.4"/>
    </reaction>
</comment>
<evidence type="ECO:0000256" key="5">
    <source>
        <dbReference type="ARBA" id="ARBA00007383"/>
    </source>
</evidence>
<evidence type="ECO:0000259" key="17">
    <source>
        <dbReference type="PROSITE" id="PS51975"/>
    </source>
</evidence>
<gene>
    <name evidence="14" type="primary">rnhB</name>
    <name evidence="18" type="ORF">ATK06_1602</name>
</gene>
<comment type="cofactor">
    <cofactor evidence="2">
        <name>Mg(2+)</name>
        <dbReference type="ChEBI" id="CHEBI:18420"/>
    </cofactor>
</comment>
<comment type="similarity">
    <text evidence="5 14 16">Belongs to the RNase HII family.</text>
</comment>
<organism evidence="18 19">
    <name type="scientific">Corynebacterium renale</name>
    <dbReference type="NCBI Taxonomy" id="1724"/>
    <lineage>
        <taxon>Bacteria</taxon>
        <taxon>Bacillati</taxon>
        <taxon>Actinomycetota</taxon>
        <taxon>Actinomycetes</taxon>
        <taxon>Mycobacteriales</taxon>
        <taxon>Corynebacteriaceae</taxon>
        <taxon>Corynebacterium</taxon>
    </lineage>
</organism>
<dbReference type="CDD" id="cd07182">
    <property type="entry name" value="RNase_HII_bacteria_HII_like"/>
    <property type="match status" value="1"/>
</dbReference>
<comment type="cofactor">
    <cofactor evidence="14 15">
        <name>Mn(2+)</name>
        <dbReference type="ChEBI" id="CHEBI:29035"/>
    </cofactor>
    <cofactor evidence="14 15">
        <name>Mg(2+)</name>
        <dbReference type="ChEBI" id="CHEBI:18420"/>
    </cofactor>
    <text evidence="14 15">Manganese or magnesium. Binds 1 divalent metal ion per monomer in the absence of substrate. May bind a second metal ion after substrate binding.</text>
</comment>
<keyword evidence="13 14" id="KW-0464">Manganese</keyword>
<dbReference type="InterPro" id="IPR012337">
    <property type="entry name" value="RNaseH-like_sf"/>
</dbReference>
<dbReference type="NCBIfam" id="NF000598">
    <property type="entry name" value="PRK00015.2-2"/>
    <property type="match status" value="1"/>
</dbReference>
<evidence type="ECO:0000256" key="14">
    <source>
        <dbReference type="HAMAP-Rule" id="MF_00052"/>
    </source>
</evidence>
<dbReference type="GO" id="GO:0006298">
    <property type="term" value="P:mismatch repair"/>
    <property type="evidence" value="ECO:0007669"/>
    <property type="project" value="TreeGrafter"/>
</dbReference>
<dbReference type="OrthoDB" id="9803420at2"/>
<keyword evidence="11 14" id="KW-0255">Endonuclease</keyword>
<evidence type="ECO:0000256" key="6">
    <source>
        <dbReference type="ARBA" id="ARBA00012180"/>
    </source>
</evidence>
<evidence type="ECO:0000256" key="10">
    <source>
        <dbReference type="ARBA" id="ARBA00022723"/>
    </source>
</evidence>
<dbReference type="GO" id="GO:0030145">
    <property type="term" value="F:manganese ion binding"/>
    <property type="evidence" value="ECO:0007669"/>
    <property type="project" value="UniProtKB-UniRule"/>
</dbReference>
<protein>
    <recommendedName>
        <fullName evidence="7 14">Ribonuclease HII</fullName>
        <shortName evidence="14">RNase HII</shortName>
        <ecNumber evidence="6 14">3.1.26.4</ecNumber>
    </recommendedName>
</protein>
<evidence type="ECO:0000256" key="9">
    <source>
        <dbReference type="ARBA" id="ARBA00022722"/>
    </source>
</evidence>
<keyword evidence="12 14" id="KW-0378">Hydrolase</keyword>
<feature type="binding site" evidence="14 15">
    <location>
        <position position="27"/>
    </location>
    <ligand>
        <name>a divalent metal cation</name>
        <dbReference type="ChEBI" id="CHEBI:60240"/>
    </ligand>
</feature>
<evidence type="ECO:0000256" key="13">
    <source>
        <dbReference type="ARBA" id="ARBA00023211"/>
    </source>
</evidence>
<proteinExistence type="inferred from homology"/>
<dbReference type="STRING" id="1724.GCA_001044175_01089"/>
<dbReference type="Proteomes" id="UP000221653">
    <property type="component" value="Unassembled WGS sequence"/>
</dbReference>
<evidence type="ECO:0000256" key="3">
    <source>
        <dbReference type="ARBA" id="ARBA00004065"/>
    </source>
</evidence>
<evidence type="ECO:0000256" key="16">
    <source>
        <dbReference type="RuleBase" id="RU003515"/>
    </source>
</evidence>
<feature type="domain" description="RNase H type-2" evidence="17">
    <location>
        <begin position="20"/>
        <end position="211"/>
    </location>
</feature>
<dbReference type="PROSITE" id="PS51975">
    <property type="entry name" value="RNASE_H_2"/>
    <property type="match status" value="1"/>
</dbReference>
<evidence type="ECO:0000313" key="19">
    <source>
        <dbReference type="Proteomes" id="UP000221653"/>
    </source>
</evidence>
<evidence type="ECO:0000256" key="1">
    <source>
        <dbReference type="ARBA" id="ARBA00000077"/>
    </source>
</evidence>
<dbReference type="PANTHER" id="PTHR10954:SF18">
    <property type="entry name" value="RIBONUCLEASE HII"/>
    <property type="match status" value="1"/>
</dbReference>
<dbReference type="InterPro" id="IPR024567">
    <property type="entry name" value="RNase_HII/HIII_dom"/>
</dbReference>
<evidence type="ECO:0000256" key="2">
    <source>
        <dbReference type="ARBA" id="ARBA00001946"/>
    </source>
</evidence>
<evidence type="ECO:0000256" key="11">
    <source>
        <dbReference type="ARBA" id="ARBA00022759"/>
    </source>
</evidence>
<comment type="function">
    <text evidence="3 14 16">Endonuclease that specifically degrades the RNA of RNA-DNA hybrids.</text>
</comment>
<evidence type="ECO:0000256" key="15">
    <source>
        <dbReference type="PROSITE-ProRule" id="PRU01319"/>
    </source>
</evidence>